<dbReference type="EMBL" id="SDEE01000132">
    <property type="protein sequence ID" value="RXW20817.1"/>
    <property type="molecule type" value="Genomic_DNA"/>
</dbReference>
<keyword evidence="2" id="KW-1185">Reference proteome</keyword>
<dbReference type="Proteomes" id="UP000290288">
    <property type="component" value="Unassembled WGS sequence"/>
</dbReference>
<dbReference type="OrthoDB" id="3070325at2759"/>
<organism evidence="1 2">
    <name type="scientific">Candolleomyces aberdarensis</name>
    <dbReference type="NCBI Taxonomy" id="2316362"/>
    <lineage>
        <taxon>Eukaryota</taxon>
        <taxon>Fungi</taxon>
        <taxon>Dikarya</taxon>
        <taxon>Basidiomycota</taxon>
        <taxon>Agaricomycotina</taxon>
        <taxon>Agaricomycetes</taxon>
        <taxon>Agaricomycetidae</taxon>
        <taxon>Agaricales</taxon>
        <taxon>Agaricineae</taxon>
        <taxon>Psathyrellaceae</taxon>
        <taxon>Candolleomyces</taxon>
    </lineage>
</organism>
<proteinExistence type="predicted"/>
<evidence type="ECO:0000313" key="2">
    <source>
        <dbReference type="Proteomes" id="UP000290288"/>
    </source>
</evidence>
<accession>A0A4Q2DLI2</accession>
<evidence type="ECO:0000313" key="1">
    <source>
        <dbReference type="EMBL" id="RXW20817.1"/>
    </source>
</evidence>
<protein>
    <submittedName>
        <fullName evidence="1">Uncharacterized protein</fullName>
    </submittedName>
</protein>
<dbReference type="AlphaFoldDB" id="A0A4Q2DLI2"/>
<name>A0A4Q2DLI2_9AGAR</name>
<gene>
    <name evidence="1" type="ORF">EST38_g5049</name>
</gene>
<comment type="caution">
    <text evidence="1">The sequence shown here is derived from an EMBL/GenBank/DDBJ whole genome shotgun (WGS) entry which is preliminary data.</text>
</comment>
<reference evidence="1 2" key="1">
    <citation type="submission" date="2019-01" db="EMBL/GenBank/DDBJ databases">
        <title>Draft genome sequence of Psathyrella aberdarensis IHI B618.</title>
        <authorList>
            <person name="Buettner E."/>
            <person name="Kellner H."/>
        </authorList>
    </citation>
    <scope>NUCLEOTIDE SEQUENCE [LARGE SCALE GENOMIC DNA]</scope>
    <source>
        <strain evidence="1 2">IHI B618</strain>
    </source>
</reference>
<sequence length="400" mass="45322">MSTLEVERAALAPYRNLQALRRHDSREGKPLPQRNYTLPCQATFPGLNNRLLSLHLVPGGRFLFTFMGDGVYLWDLGTALGSTLEVHQIDPVSPDPTFQRVRHLEVPHERHREIFFDILLTQDTVHLYCEPFYVVWNWVNNTGCKWNLRRPLSKISVCNESIIAADIYDDIGVWDVPAPSELPSLTGLEMTDLQTIENSPKYSFSAPRDHKDLSLLRTSTWQQNFSSDRHLCAISQRRRNQDSLALYSIKSVPGFSLKTLPVPAGRCGLVYGKEMLGSTFESGASAINRINDHLIFCTGGRSIFRVNEGWCERLDEYGHLELVATVLPIPDPSKPALHEIKPKSVILTPEGHDVISDRAQKNQFAFCPFSGRLVYMAMVGDRENSSVELRIADYLWTPTR</sequence>